<reference evidence="2 3" key="1">
    <citation type="journal article" date="2011" name="J. Bacteriol.">
        <title>Genome sequence of the ethanol-producing Zymomonas mobilis subsp. mobilis lectotype strain ATCC 10988.</title>
        <authorList>
            <person name="Pappas K.M."/>
            <person name="Kouvelis V.N."/>
            <person name="Saunders E."/>
            <person name="Brettin T.S."/>
            <person name="Bruce D."/>
            <person name="Detter C."/>
            <person name="Balakireva M."/>
            <person name="Han C.S."/>
            <person name="Savvakis G."/>
            <person name="Kyrpides N.C."/>
            <person name="Typas M.A."/>
        </authorList>
    </citation>
    <scope>NUCLEOTIDE SEQUENCE [LARGE SCALE GENOMIC DNA]</scope>
    <source>
        <strain evidence="3">ATCC 10988 / DSM 424 / CCUG 17860 / LMG 404 / NCIMB 8938 / NRRL B-806 / ZM1</strain>
        <plasmid evidence="2">pZMOB01</plasmid>
    </source>
</reference>
<dbReference type="OrthoDB" id="9789856at2"/>
<dbReference type="RefSeq" id="WP_014466397.1">
    <property type="nucleotide sequence ID" value="NC_017180.1"/>
</dbReference>
<evidence type="ECO:0000313" key="3">
    <source>
        <dbReference type="Proteomes" id="UP000001494"/>
    </source>
</evidence>
<dbReference type="GO" id="GO:0006302">
    <property type="term" value="P:double-strand break repair"/>
    <property type="evidence" value="ECO:0007669"/>
    <property type="project" value="InterPro"/>
</dbReference>
<proteinExistence type="predicted"/>
<dbReference type="HOGENOM" id="CLU_517712_0_0_5"/>
<protein>
    <recommendedName>
        <fullName evidence="1">RecF/RecN/SMC N-terminal domain-containing protein</fullName>
    </recommendedName>
</protein>
<dbReference type="InterPro" id="IPR003395">
    <property type="entry name" value="RecF/RecN/SMC_N"/>
</dbReference>
<dbReference type="Gene3D" id="3.40.50.300">
    <property type="entry name" value="P-loop containing nucleotide triphosphate hydrolases"/>
    <property type="match status" value="1"/>
</dbReference>
<geneLocation type="plasmid" evidence="2 3">
    <name>pZMOB01</name>
</geneLocation>
<evidence type="ECO:0000313" key="2">
    <source>
        <dbReference type="EMBL" id="AEH63562.1"/>
    </source>
</evidence>
<dbReference type="PANTHER" id="PTHR43581">
    <property type="entry name" value="ATP/GTP PHOSPHATASE"/>
    <property type="match status" value="1"/>
</dbReference>
<dbReference type="AlphaFoldDB" id="A0A0H3G8S1"/>
<organism evidence="2 3">
    <name type="scientific">Zymomonas mobilis subsp. mobilis (strain ATCC 10988 / DSM 424 / LMG 404 / NCIMB 8938 / NRRL B-806 / ZM1)</name>
    <dbReference type="NCBI Taxonomy" id="555217"/>
    <lineage>
        <taxon>Bacteria</taxon>
        <taxon>Pseudomonadati</taxon>
        <taxon>Pseudomonadota</taxon>
        <taxon>Alphaproteobacteria</taxon>
        <taxon>Sphingomonadales</taxon>
        <taxon>Zymomonadaceae</taxon>
        <taxon>Zymomonas</taxon>
    </lineage>
</organism>
<evidence type="ECO:0000259" key="1">
    <source>
        <dbReference type="Pfam" id="PF02463"/>
    </source>
</evidence>
<dbReference type="GO" id="GO:0005524">
    <property type="term" value="F:ATP binding"/>
    <property type="evidence" value="ECO:0007669"/>
    <property type="project" value="InterPro"/>
</dbReference>
<dbReference type="Proteomes" id="UP000001494">
    <property type="component" value="Plasmid pZMOB01"/>
</dbReference>
<name>A0A0H3G8S1_ZYMMA</name>
<dbReference type="PANTHER" id="PTHR43581:SF4">
    <property type="entry name" value="ATP_GTP PHOSPHATASE"/>
    <property type="match status" value="1"/>
</dbReference>
<dbReference type="EMBL" id="CP002851">
    <property type="protein sequence ID" value="AEH63562.1"/>
    <property type="molecule type" value="Genomic_DNA"/>
</dbReference>
<dbReference type="InterPro" id="IPR027417">
    <property type="entry name" value="P-loop_NTPase"/>
</dbReference>
<accession>A0A0H3G8S1</accession>
<gene>
    <name evidence="2" type="ordered locus">Zmob_1754</name>
</gene>
<dbReference type="Pfam" id="PF02463">
    <property type="entry name" value="SMC_N"/>
    <property type="match status" value="1"/>
</dbReference>
<feature type="domain" description="RecF/RecN/SMC N-terminal" evidence="1">
    <location>
        <begin position="7"/>
        <end position="284"/>
    </location>
</feature>
<keyword evidence="2" id="KW-0614">Plasmid</keyword>
<sequence length="532" mass="59894">MHLLSAHITNFRRFADLTIKEIPKTAKLVVLAGPNGSGKSSFFDALLLRYRLDSHFGWNGDQKYYNRQHSETATWDKRITVETDCGNTLNRGNVYVRTAYRNDPDFQTTGLTRQENILDNPPLHRMIEADATVSVNYQRLASQAMEDVFQKESPTTTIGQFRENLIGKIGVSLNRLFLDLNLISVGNPVDHGTFEFSKGMSKKFEYKNLSAGEKAAFDLILDLVVKRDSYNNAIYCIDEPETHMNTRLQAALLKELVELIPDNSQLWIASHSIGMMRKAREMYDADPSSVAFIDFSGVDLDEPVVLTPTKPTRAFWRNVMHVALDDLAELIAPKQVIICEGNPSGNVPRKNSNHDAEIYGAIFAEEFPDATFISAGNSKEVQNDFIGLAAVLPKLATGIEIIRLIDRDDYTIEDINDFKNKGIQVLSQRHIESYLYDDEVLIALCNSVEKPEKSADLIDEKRKIIDEIVKNGALSDDIKKAAGKLSVKAKKILELRQAGNDTPGFERNTLSKIIKPNMGIYKKLRFDIFGLR</sequence>
<dbReference type="InterPro" id="IPR051396">
    <property type="entry name" value="Bact_Antivir_Def_Nuclease"/>
</dbReference>
<dbReference type="GO" id="GO:0016887">
    <property type="term" value="F:ATP hydrolysis activity"/>
    <property type="evidence" value="ECO:0007669"/>
    <property type="project" value="InterPro"/>
</dbReference>
<dbReference type="SUPFAM" id="SSF52540">
    <property type="entry name" value="P-loop containing nucleoside triphosphate hydrolases"/>
    <property type="match status" value="1"/>
</dbReference>
<dbReference type="KEGG" id="zmm:Zmob_1754"/>